<dbReference type="SUPFAM" id="SSF53098">
    <property type="entry name" value="Ribonuclease H-like"/>
    <property type="match status" value="1"/>
</dbReference>
<gene>
    <name evidence="2" type="ORF">SAMN04488568_1341</name>
</gene>
<accession>A0A1G9X349</accession>
<reference evidence="2 3" key="1">
    <citation type="submission" date="2016-10" db="EMBL/GenBank/DDBJ databases">
        <authorList>
            <person name="de Groot N.N."/>
        </authorList>
    </citation>
    <scope>NUCLEOTIDE SEQUENCE [LARGE SCALE GENOMIC DNA]</scope>
    <source>
        <strain evidence="2 3">DSM 16077</strain>
    </source>
</reference>
<evidence type="ECO:0000313" key="3">
    <source>
        <dbReference type="Proteomes" id="UP000199759"/>
    </source>
</evidence>
<dbReference type="Proteomes" id="UP000199759">
    <property type="component" value="Unassembled WGS sequence"/>
</dbReference>
<dbReference type="InterPro" id="IPR012337">
    <property type="entry name" value="RNaseH-like_sf"/>
</dbReference>
<evidence type="ECO:0000259" key="1">
    <source>
        <dbReference type="Pfam" id="PF13546"/>
    </source>
</evidence>
<dbReference type="InterPro" id="IPR006783">
    <property type="entry name" value="Transposase_ISC1217"/>
</dbReference>
<organism evidence="2 3">
    <name type="scientific">Maricaulis salignorans</name>
    <dbReference type="NCBI Taxonomy" id="144026"/>
    <lineage>
        <taxon>Bacteria</taxon>
        <taxon>Pseudomonadati</taxon>
        <taxon>Pseudomonadota</taxon>
        <taxon>Alphaproteobacteria</taxon>
        <taxon>Maricaulales</taxon>
        <taxon>Maricaulaceae</taxon>
        <taxon>Maricaulis</taxon>
    </lineage>
</organism>
<proteinExistence type="predicted"/>
<sequence>MQINYFQFDGQDETQYSNRLKKFCSEFNLATILNRSGIRKEKGISAKNIFFTLFSLPFLGLDIFHGVVNNNQTPYGKDVVYDFLKSEKFNWRKFCLLLAAKITSLYEELTNKNREKVLIIDDSSLKRPRSKAVELLARIYDHSEKRYFKGFRFLSVCWSDGASTLPLDFAIMSSANPNNQIQGIKKEVDKRSSGYKRRLEAVGKSTELLEPMVKRILNFGIKAEYVLMDSWFAMPSIIKSLRQHIHVICMIKRTPNIHYTFRGRQCSVDDIYRQIKKRPGRAKILASARVEMKYGGQAKIVFVRDRHNKDWLAILTTDIDLPDEEVVRIYGKRWDIEVFFKMCKQHLGLEKGIQSRDFDSQVAHTSIVMARYMFLSLEQRRQDDPRTFGSLFRACCEEMRDLDFMAALKRILELAVDKLRRAGQYAEQIFTAMISEVFGAAIEFFGLNQELCQRS</sequence>
<dbReference type="PANTHER" id="PTHR33258:SF1">
    <property type="entry name" value="TRANSPOSASE INSL FOR INSERTION SEQUENCE ELEMENT IS186A-RELATED"/>
    <property type="match status" value="1"/>
</dbReference>
<keyword evidence="3" id="KW-1185">Reference proteome</keyword>
<dbReference type="EMBL" id="FNHG01000034">
    <property type="protein sequence ID" value="SDM90971.1"/>
    <property type="molecule type" value="Genomic_DNA"/>
</dbReference>
<dbReference type="Pfam" id="PF13546">
    <property type="entry name" value="DDE_5"/>
    <property type="match status" value="1"/>
</dbReference>
<dbReference type="InterPro" id="IPR038721">
    <property type="entry name" value="IS701-like_DDE_dom"/>
</dbReference>
<name>A0A1G9X349_9PROT</name>
<evidence type="ECO:0000313" key="2">
    <source>
        <dbReference type="EMBL" id="SDM90971.1"/>
    </source>
</evidence>
<feature type="domain" description="Transposase IS701-like DDE" evidence="1">
    <location>
        <begin position="80"/>
        <end position="261"/>
    </location>
</feature>
<protein>
    <submittedName>
        <fullName evidence="2">Transposase DDE domain-containing protein</fullName>
    </submittedName>
</protein>
<dbReference type="AlphaFoldDB" id="A0A1G9X349"/>
<dbReference type="RefSeq" id="WP_031388786.1">
    <property type="nucleotide sequence ID" value="NZ_FNHG01000034.1"/>
</dbReference>
<dbReference type="Gene3D" id="3.90.350.10">
    <property type="entry name" value="Transposase Inhibitor Protein From Tn5, Chain A, domain 1"/>
    <property type="match status" value="1"/>
</dbReference>
<dbReference type="PANTHER" id="PTHR33258">
    <property type="entry name" value="TRANSPOSASE INSL FOR INSERTION SEQUENCE ELEMENT IS186A-RELATED"/>
    <property type="match status" value="1"/>
</dbReference>
<dbReference type="Pfam" id="PF04693">
    <property type="entry name" value="DDE_Tnp_2"/>
    <property type="match status" value="1"/>
</dbReference>